<evidence type="ECO:0008006" key="4">
    <source>
        <dbReference type="Google" id="ProtNLM"/>
    </source>
</evidence>
<evidence type="ECO:0000313" key="2">
    <source>
        <dbReference type="EMBL" id="KAK8841515.1"/>
    </source>
</evidence>
<dbReference type="InterPro" id="IPR011009">
    <property type="entry name" value="Kinase-like_dom_sf"/>
</dbReference>
<dbReference type="SUPFAM" id="SSF56112">
    <property type="entry name" value="Protein kinase-like (PK-like)"/>
    <property type="match status" value="1"/>
</dbReference>
<evidence type="ECO:0000313" key="3">
    <source>
        <dbReference type="Proteomes" id="UP001470230"/>
    </source>
</evidence>
<dbReference type="Gene3D" id="1.10.510.10">
    <property type="entry name" value="Transferase(Phosphotransferase) domain 1"/>
    <property type="match status" value="1"/>
</dbReference>
<evidence type="ECO:0000313" key="1">
    <source>
        <dbReference type="EMBL" id="KAK8834234.1"/>
    </source>
</evidence>
<reference evidence="2 3" key="1">
    <citation type="submission" date="2024-04" db="EMBL/GenBank/DDBJ databases">
        <title>Tritrichomonas musculus Genome.</title>
        <authorList>
            <person name="Alves-Ferreira E."/>
            <person name="Grigg M."/>
            <person name="Lorenzi H."/>
            <person name="Galac M."/>
        </authorList>
    </citation>
    <scope>NUCLEOTIDE SEQUENCE [LARGE SCALE GENOMIC DNA]</scope>
    <source>
        <strain evidence="2 3">EAF2021</strain>
    </source>
</reference>
<dbReference type="EMBL" id="JAPFFF010000458">
    <property type="protein sequence ID" value="KAK8834234.1"/>
    <property type="molecule type" value="Genomic_DNA"/>
</dbReference>
<gene>
    <name evidence="2" type="ORF">M9Y10_027134</name>
    <name evidence="1" type="ORF">M9Y10_032345</name>
</gene>
<organism evidence="2 3">
    <name type="scientific">Tritrichomonas musculus</name>
    <dbReference type="NCBI Taxonomy" id="1915356"/>
    <lineage>
        <taxon>Eukaryota</taxon>
        <taxon>Metamonada</taxon>
        <taxon>Parabasalia</taxon>
        <taxon>Tritrichomonadida</taxon>
        <taxon>Tritrichomonadidae</taxon>
        <taxon>Tritrichomonas</taxon>
    </lineage>
</organism>
<dbReference type="Proteomes" id="UP001470230">
    <property type="component" value="Unassembled WGS sequence"/>
</dbReference>
<accession>A0ABR2H5S2</accession>
<name>A0ABR2H5S2_9EUKA</name>
<protein>
    <recommendedName>
        <fullName evidence="4">Protein kinase domain-containing protein</fullName>
    </recommendedName>
</protein>
<keyword evidence="3" id="KW-1185">Reference proteome</keyword>
<comment type="caution">
    <text evidence="2">The sequence shown here is derived from an EMBL/GenBank/DDBJ whole genome shotgun (WGS) entry which is preliminary data.</text>
</comment>
<dbReference type="EMBL" id="JAPFFF010000041">
    <property type="protein sequence ID" value="KAK8841515.1"/>
    <property type="molecule type" value="Genomic_DNA"/>
</dbReference>
<proteinExistence type="predicted"/>
<sequence length="105" mass="12554">MLIEKDENNSKDLSTIYIAPEVSESKRYSYEVDIYSHELIKYFIAMEKEAPIEFHSRNVFEDLDDDFCEMKQIFQNCINFEGSTRPEIDKIIQDFLKYYSTSIKK</sequence>